<reference evidence="4" key="1">
    <citation type="submission" date="2016-10" db="EMBL/GenBank/DDBJ databases">
        <authorList>
            <person name="Varghese N."/>
            <person name="Submissions S."/>
        </authorList>
    </citation>
    <scope>NUCLEOTIDE SEQUENCE [LARGE SCALE GENOMIC DNA]</scope>
    <source>
        <strain evidence="4">DSM 12111</strain>
    </source>
</reference>
<dbReference type="Pfam" id="PF13649">
    <property type="entry name" value="Methyltransf_25"/>
    <property type="match status" value="1"/>
</dbReference>
<keyword evidence="3" id="KW-0830">Ubiquinone</keyword>
<feature type="domain" description="Methyltransferase" evidence="2">
    <location>
        <begin position="63"/>
        <end position="156"/>
    </location>
</feature>
<evidence type="ECO:0000313" key="3">
    <source>
        <dbReference type="EMBL" id="SEC87142.1"/>
    </source>
</evidence>
<keyword evidence="3" id="KW-0489">Methyltransferase</keyword>
<sequence length="237" mass="25484">MHSPITSTSDHGSAPAIPAAMADKARFWNRIARKYANDPIADPAGYQRTLQRVQALLSTQHEVLEIGCGTGTTALLLAPATRRLVATDVAEQMIAIAGERLARQPMPQLHFRLADADAPVAEQGAYDAVLAFNLLHLVTDLPQTLNSAINALKPGGLLISKTPCLNEMNPLIPKLALPLMRAFGKAPPVLCFDAHQLQAAMTAQGLQILAVERHGSKSRDWRVFIVARKPDAPTLAA</sequence>
<dbReference type="AlphaFoldDB" id="A0A1H4W1A8"/>
<dbReference type="PANTHER" id="PTHR43861">
    <property type="entry name" value="TRANS-ACONITATE 2-METHYLTRANSFERASE-RELATED"/>
    <property type="match status" value="1"/>
</dbReference>
<evidence type="ECO:0000313" key="4">
    <source>
        <dbReference type="Proteomes" id="UP000242849"/>
    </source>
</evidence>
<keyword evidence="4" id="KW-1185">Reference proteome</keyword>
<dbReference type="STRING" id="53406.SAMN05421553_1587"/>
<dbReference type="GO" id="GO:0008168">
    <property type="term" value="F:methyltransferase activity"/>
    <property type="evidence" value="ECO:0007669"/>
    <property type="project" value="UniProtKB-KW"/>
</dbReference>
<accession>A0A1H4W1A8</accession>
<dbReference type="InterPro" id="IPR029063">
    <property type="entry name" value="SAM-dependent_MTases_sf"/>
</dbReference>
<proteinExistence type="predicted"/>
<dbReference type="OrthoDB" id="5642573at2"/>
<keyword evidence="1" id="KW-0808">Transferase</keyword>
<dbReference type="EMBL" id="FNSC01000001">
    <property type="protein sequence ID" value="SEC87142.1"/>
    <property type="molecule type" value="Genomic_DNA"/>
</dbReference>
<dbReference type="Proteomes" id="UP000242849">
    <property type="component" value="Unassembled WGS sequence"/>
</dbReference>
<gene>
    <name evidence="3" type="ORF">SAMN05421553_1587</name>
</gene>
<dbReference type="GO" id="GO:0032259">
    <property type="term" value="P:methylation"/>
    <property type="evidence" value="ECO:0007669"/>
    <property type="project" value="UniProtKB-KW"/>
</dbReference>
<protein>
    <submittedName>
        <fullName evidence="3">Ubiquinone/menaquinone biosynthesis C-methylase UbiE</fullName>
    </submittedName>
</protein>
<evidence type="ECO:0000259" key="2">
    <source>
        <dbReference type="Pfam" id="PF13649"/>
    </source>
</evidence>
<organism evidence="3 4">
    <name type="scientific">Pseudomonas anguilliseptica</name>
    <dbReference type="NCBI Taxonomy" id="53406"/>
    <lineage>
        <taxon>Bacteria</taxon>
        <taxon>Pseudomonadati</taxon>
        <taxon>Pseudomonadota</taxon>
        <taxon>Gammaproteobacteria</taxon>
        <taxon>Pseudomonadales</taxon>
        <taxon>Pseudomonadaceae</taxon>
        <taxon>Pseudomonas</taxon>
    </lineage>
</organism>
<name>A0A1H4W1A8_PSEAG</name>
<dbReference type="SUPFAM" id="SSF53335">
    <property type="entry name" value="S-adenosyl-L-methionine-dependent methyltransferases"/>
    <property type="match status" value="1"/>
</dbReference>
<evidence type="ECO:0000256" key="1">
    <source>
        <dbReference type="ARBA" id="ARBA00022679"/>
    </source>
</evidence>
<dbReference type="Gene3D" id="3.40.50.150">
    <property type="entry name" value="Vaccinia Virus protein VP39"/>
    <property type="match status" value="1"/>
</dbReference>
<dbReference type="CDD" id="cd02440">
    <property type="entry name" value="AdoMet_MTases"/>
    <property type="match status" value="1"/>
</dbReference>
<dbReference type="InterPro" id="IPR041698">
    <property type="entry name" value="Methyltransf_25"/>
</dbReference>